<proteinExistence type="predicted"/>
<organism evidence="1 2">
    <name type="scientific">Panagrolaimus superbus</name>
    <dbReference type="NCBI Taxonomy" id="310955"/>
    <lineage>
        <taxon>Eukaryota</taxon>
        <taxon>Metazoa</taxon>
        <taxon>Ecdysozoa</taxon>
        <taxon>Nematoda</taxon>
        <taxon>Chromadorea</taxon>
        <taxon>Rhabditida</taxon>
        <taxon>Tylenchina</taxon>
        <taxon>Panagrolaimomorpha</taxon>
        <taxon>Panagrolaimoidea</taxon>
        <taxon>Panagrolaimidae</taxon>
        <taxon>Panagrolaimus</taxon>
    </lineage>
</organism>
<dbReference type="Proteomes" id="UP000887577">
    <property type="component" value="Unplaced"/>
</dbReference>
<protein>
    <submittedName>
        <fullName evidence="2">Uncharacterized protein</fullName>
    </submittedName>
</protein>
<accession>A0A914XU58</accession>
<keyword evidence="1" id="KW-1185">Reference proteome</keyword>
<name>A0A914XU58_9BILA</name>
<sequence length="89" mass="9969">MLKKLPHQNYSDSQASLLIYAATTAGATVKVLSEEHNTEEIAKALIRQNFGFGGAEMSFAAHYPHDVQHYATYFCKDNDRFIMIGFLSP</sequence>
<evidence type="ECO:0000313" key="1">
    <source>
        <dbReference type="Proteomes" id="UP000887577"/>
    </source>
</evidence>
<dbReference type="WBParaSite" id="PSU_v2.g11491.t1">
    <property type="protein sequence ID" value="PSU_v2.g11491.t1"/>
    <property type="gene ID" value="PSU_v2.g11491"/>
</dbReference>
<reference evidence="2" key="1">
    <citation type="submission" date="2022-11" db="UniProtKB">
        <authorList>
            <consortium name="WormBaseParasite"/>
        </authorList>
    </citation>
    <scope>IDENTIFICATION</scope>
</reference>
<dbReference type="AlphaFoldDB" id="A0A914XU58"/>
<evidence type="ECO:0000313" key="2">
    <source>
        <dbReference type="WBParaSite" id="PSU_v2.g11491.t1"/>
    </source>
</evidence>